<evidence type="ECO:0000313" key="2">
    <source>
        <dbReference type="Proteomes" id="UP000625551"/>
    </source>
</evidence>
<dbReference type="RefSeq" id="WP_191184738.1">
    <property type="nucleotide sequence ID" value="NZ_JACXAJ010000009.1"/>
</dbReference>
<dbReference type="Proteomes" id="UP000625551">
    <property type="component" value="Unassembled WGS sequence"/>
</dbReference>
<name>A0ABR7XLS1_9BACT</name>
<accession>A0ABR7XLS1</accession>
<protein>
    <submittedName>
        <fullName evidence="1">Uncharacterized protein</fullName>
    </submittedName>
</protein>
<reference evidence="1 2" key="1">
    <citation type="submission" date="2020-09" db="EMBL/GenBank/DDBJ databases">
        <title>Genome sequencing and assembly of Pontibacter sp.</title>
        <authorList>
            <person name="Chhetri G."/>
        </authorList>
    </citation>
    <scope>NUCLEOTIDE SEQUENCE [LARGE SCALE GENOMIC DNA]</scope>
    <source>
        <strain evidence="1 2">JH31</strain>
    </source>
</reference>
<evidence type="ECO:0000313" key="1">
    <source>
        <dbReference type="EMBL" id="MBD1398608.1"/>
    </source>
</evidence>
<proteinExistence type="predicted"/>
<sequence>MKKRLLSICPYALVAALLLIGTGVSYAQVIYPIGGDKYSSATSKLFDEAYNAAKDSADVPVLLTKIRKGSNVDTSPLAQAFPKYRIPSLLLPVALPNLSAYIDTVAVLWYLRNPLRPSVGVVNVMMIAQKPDGGLVYFVDSNNNGNFMDDGKPFEFKPDEKQRQVEIRDNRVGEVSLLLQNLAPTPIVETLESEKKSTRSWSVNETDVNKKFGVHFIGGLSSGSGNATMFYRVKDKPDSDERNKSYTYSAKYFASLQTSLGLALSYRNLYIGGSGSYELSQVGEQNLTTRYEKAGKPAQQFLNNQGSWPYTRVNLTVFAEYDIPLNRTLKFAPKVSYTRYNLLTEHPFKVFGEAKLNDYFLDRYSYSYGGKVKYKASGRTMLFVELYRRVNHFDASSYFPDIVEGSFHMDLEQVYGGIGVQVKMFDF</sequence>
<gene>
    <name evidence="1" type="ORF">H9Q13_15655</name>
</gene>
<organism evidence="1 2">
    <name type="scientific">Pontibacter aquaedesilientis</name>
    <dbReference type="NCBI Taxonomy" id="2766980"/>
    <lineage>
        <taxon>Bacteria</taxon>
        <taxon>Pseudomonadati</taxon>
        <taxon>Bacteroidota</taxon>
        <taxon>Cytophagia</taxon>
        <taxon>Cytophagales</taxon>
        <taxon>Hymenobacteraceae</taxon>
        <taxon>Pontibacter</taxon>
    </lineage>
</organism>
<comment type="caution">
    <text evidence="1">The sequence shown here is derived from an EMBL/GenBank/DDBJ whole genome shotgun (WGS) entry which is preliminary data.</text>
</comment>
<dbReference type="EMBL" id="JACXAJ010000009">
    <property type="protein sequence ID" value="MBD1398608.1"/>
    <property type="molecule type" value="Genomic_DNA"/>
</dbReference>
<keyword evidence="2" id="KW-1185">Reference proteome</keyword>